<dbReference type="EMBL" id="CP136336">
    <property type="protein sequence ID" value="WOB10017.1"/>
    <property type="molecule type" value="Genomic_DNA"/>
</dbReference>
<dbReference type="SUPFAM" id="SSF51182">
    <property type="entry name" value="RmlC-like cupins"/>
    <property type="match status" value="1"/>
</dbReference>
<accession>A0ABZ0D454</accession>
<sequence length="164" mass="17946">MRAQALIEQLRLQPHPEGGHYREFFRSPLGVSPDDGRPRRSALTSIDFLLQAGEFSAWHRVASDEAWHLLEGDPLKLWCVPPTLDRVEQVTLAPASATQAPRHVVPAGWWQAAGPLGAYAYVGATVGPGFEFVDFTFGRDDAAFMAALARVDKTLLRLAGGPSR</sequence>
<dbReference type="InterPro" id="IPR009327">
    <property type="entry name" value="Cupin_DUF985"/>
</dbReference>
<keyword evidence="3" id="KW-1185">Reference proteome</keyword>
<organism evidence="2 3">
    <name type="scientific">Piscinibacter gummiphilus</name>
    <dbReference type="NCBI Taxonomy" id="946333"/>
    <lineage>
        <taxon>Bacteria</taxon>
        <taxon>Pseudomonadati</taxon>
        <taxon>Pseudomonadota</taxon>
        <taxon>Betaproteobacteria</taxon>
        <taxon>Burkholderiales</taxon>
        <taxon>Sphaerotilaceae</taxon>
        <taxon>Piscinibacter</taxon>
    </lineage>
</organism>
<reference evidence="2 3" key="1">
    <citation type="submission" date="2023-10" db="EMBL/GenBank/DDBJ databases">
        <title>Bacteria for the degradation of biodegradable plastic PBAT(Polybutylene adipate terephthalate).</title>
        <authorList>
            <person name="Weon H.-Y."/>
            <person name="Yeon J."/>
        </authorList>
    </citation>
    <scope>NUCLEOTIDE SEQUENCE [LARGE SCALE GENOMIC DNA]</scope>
    <source>
        <strain evidence="2 3">SBD 7-3</strain>
    </source>
</reference>
<name>A0ABZ0D454_9BURK</name>
<protein>
    <submittedName>
        <fullName evidence="2">Cupin domain-containing protein</fullName>
    </submittedName>
</protein>
<dbReference type="PANTHER" id="PTHR33387:SF3">
    <property type="entry name" value="DUF985 DOMAIN-CONTAINING PROTEIN"/>
    <property type="match status" value="1"/>
</dbReference>
<proteinExistence type="predicted"/>
<evidence type="ECO:0000313" key="3">
    <source>
        <dbReference type="Proteomes" id="UP001303946"/>
    </source>
</evidence>
<dbReference type="InterPro" id="IPR014710">
    <property type="entry name" value="RmlC-like_jellyroll"/>
</dbReference>
<evidence type="ECO:0000259" key="1">
    <source>
        <dbReference type="Pfam" id="PF06172"/>
    </source>
</evidence>
<dbReference type="InterPro" id="IPR011051">
    <property type="entry name" value="RmlC_Cupin_sf"/>
</dbReference>
<evidence type="ECO:0000313" key="2">
    <source>
        <dbReference type="EMBL" id="WOB10017.1"/>
    </source>
</evidence>
<dbReference type="InterPro" id="IPR039935">
    <property type="entry name" value="YML079W-like"/>
</dbReference>
<dbReference type="PANTHER" id="PTHR33387">
    <property type="entry name" value="RMLC-LIKE JELLY ROLL FOLD PROTEIN"/>
    <property type="match status" value="1"/>
</dbReference>
<dbReference type="Pfam" id="PF06172">
    <property type="entry name" value="Cupin_5"/>
    <property type="match status" value="1"/>
</dbReference>
<dbReference type="Gene3D" id="2.60.120.10">
    <property type="entry name" value="Jelly Rolls"/>
    <property type="match status" value="1"/>
</dbReference>
<feature type="domain" description="DUF985" evidence="1">
    <location>
        <begin position="4"/>
        <end position="137"/>
    </location>
</feature>
<gene>
    <name evidence="2" type="ORF">RXV79_08105</name>
</gene>
<dbReference type="Proteomes" id="UP001303946">
    <property type="component" value="Chromosome"/>
</dbReference>
<dbReference type="CDD" id="cd06121">
    <property type="entry name" value="cupin_YML079wp"/>
    <property type="match status" value="1"/>
</dbReference>
<dbReference type="RefSeq" id="WP_316702910.1">
    <property type="nucleotide sequence ID" value="NZ_CP136336.1"/>
</dbReference>